<keyword evidence="5" id="KW-1185">Reference proteome</keyword>
<dbReference type="InterPro" id="IPR017096">
    <property type="entry name" value="BTB-kelch_protein"/>
</dbReference>
<dbReference type="InterPro" id="IPR011705">
    <property type="entry name" value="BACK"/>
</dbReference>
<comment type="caution">
    <text evidence="4">The sequence shown here is derived from an EMBL/GenBank/DDBJ whole genome shotgun (WGS) entry which is preliminary data.</text>
</comment>
<dbReference type="SMART" id="SM00612">
    <property type="entry name" value="Kelch"/>
    <property type="match status" value="4"/>
</dbReference>
<evidence type="ECO:0000256" key="2">
    <source>
        <dbReference type="ARBA" id="ARBA00022737"/>
    </source>
</evidence>
<dbReference type="InterPro" id="IPR015915">
    <property type="entry name" value="Kelch-typ_b-propeller"/>
</dbReference>
<evidence type="ECO:0000256" key="1">
    <source>
        <dbReference type="ARBA" id="ARBA00022441"/>
    </source>
</evidence>
<dbReference type="InterPro" id="IPR006652">
    <property type="entry name" value="Kelch_1"/>
</dbReference>
<name>A0AAD9NXC3_RIDPI</name>
<reference evidence="4" key="1">
    <citation type="journal article" date="2023" name="Mol. Biol. Evol.">
        <title>Third-Generation Sequencing Reveals the Adaptive Role of the Epigenome in Three Deep-Sea Polychaetes.</title>
        <authorList>
            <person name="Perez M."/>
            <person name="Aroh O."/>
            <person name="Sun Y."/>
            <person name="Lan Y."/>
            <person name="Juniper S.K."/>
            <person name="Young C.R."/>
            <person name="Angers B."/>
            <person name="Qian P.Y."/>
        </authorList>
    </citation>
    <scope>NUCLEOTIDE SEQUENCE</scope>
    <source>
        <strain evidence="4">R07B-5</strain>
    </source>
</reference>
<dbReference type="Proteomes" id="UP001209878">
    <property type="component" value="Unassembled WGS sequence"/>
</dbReference>
<dbReference type="SMART" id="SM00875">
    <property type="entry name" value="BACK"/>
    <property type="match status" value="1"/>
</dbReference>
<protein>
    <recommendedName>
        <fullName evidence="3">BACK domain-containing protein</fullName>
    </recommendedName>
</protein>
<dbReference type="SUPFAM" id="SSF117281">
    <property type="entry name" value="Kelch motif"/>
    <property type="match status" value="1"/>
</dbReference>
<dbReference type="PANTHER" id="PTHR45632">
    <property type="entry name" value="LD33804P"/>
    <property type="match status" value="1"/>
</dbReference>
<gene>
    <name evidence="4" type="ORF">NP493_277g03033</name>
</gene>
<dbReference type="AlphaFoldDB" id="A0AAD9NXC3"/>
<evidence type="ECO:0000313" key="4">
    <source>
        <dbReference type="EMBL" id="KAK2184183.1"/>
    </source>
</evidence>
<dbReference type="FunFam" id="1.25.40.420:FF:000001">
    <property type="entry name" value="Kelch-like family member 12"/>
    <property type="match status" value="1"/>
</dbReference>
<organism evidence="4 5">
    <name type="scientific">Ridgeia piscesae</name>
    <name type="common">Tubeworm</name>
    <dbReference type="NCBI Taxonomy" id="27915"/>
    <lineage>
        <taxon>Eukaryota</taxon>
        <taxon>Metazoa</taxon>
        <taxon>Spiralia</taxon>
        <taxon>Lophotrochozoa</taxon>
        <taxon>Annelida</taxon>
        <taxon>Polychaeta</taxon>
        <taxon>Sedentaria</taxon>
        <taxon>Canalipalpata</taxon>
        <taxon>Sabellida</taxon>
        <taxon>Siboglinidae</taxon>
        <taxon>Ridgeia</taxon>
    </lineage>
</organism>
<accession>A0AAD9NXC3</accession>
<sequence length="506" mass="58221">MPIQKACARFMETQLDVCNCVGVYCFAHIHMCGELKAKAREFMEKNFTEVSQGDEFVNLPNDKMEELISSNELNVDKEEVVYEALVRWVEHDEASRLSRMSKLLPCVRFGLLGTRYIQEKVVPNPLIKKCPKCKKLLAELIDFDINQDIYHRESIFTALLRSGMIKPEHCILMVGGIHQRKPSINCYNPLTRETYCMSDFHHEGRTTGYDVQDPACIVTDDNKIFVAGGNYMYHENISDDNDDDSIEDYEDEMVRKEFLQYDNDHDVWVPKASMLFPKSNFALAYVNGKIYCFGGLTKNQHPTEIIECYDIEQNRWNYVGMLHTTLVDLSTVVYHGAIYILGGRTGIGAHNVVMRYEPNTAEWTTLAGMPTPRFNFGACVWGDEIFIAGGQIYSQSSYTITRESLSSVEIYNVKRNQWRQGPELPDNLCSIGLFVICSSLYACGVTEYRRTMYRVHRVNVIYKLNLVKSKWEQIESDMCDLHNFACVSAKVYTRKLSQVFRPEVDT</sequence>
<proteinExistence type="predicted"/>
<evidence type="ECO:0000259" key="3">
    <source>
        <dbReference type="SMART" id="SM00875"/>
    </source>
</evidence>
<dbReference type="PANTHER" id="PTHR45632:SF5">
    <property type="entry name" value="KELCH-LIKE PROTEIN 22"/>
    <property type="match status" value="1"/>
</dbReference>
<dbReference type="Pfam" id="PF07707">
    <property type="entry name" value="BACK"/>
    <property type="match status" value="1"/>
</dbReference>
<dbReference type="Gene3D" id="1.25.40.420">
    <property type="match status" value="1"/>
</dbReference>
<dbReference type="EMBL" id="JAODUO010000278">
    <property type="protein sequence ID" value="KAK2184183.1"/>
    <property type="molecule type" value="Genomic_DNA"/>
</dbReference>
<evidence type="ECO:0000313" key="5">
    <source>
        <dbReference type="Proteomes" id="UP001209878"/>
    </source>
</evidence>
<keyword evidence="2" id="KW-0677">Repeat</keyword>
<feature type="domain" description="BACK" evidence="3">
    <location>
        <begin position="20"/>
        <end position="122"/>
    </location>
</feature>
<dbReference type="PIRSF" id="PIRSF037037">
    <property type="entry name" value="Kelch-like_protein_gigaxonin"/>
    <property type="match status" value="1"/>
</dbReference>
<keyword evidence="1" id="KW-0880">Kelch repeat</keyword>
<dbReference type="Gene3D" id="2.120.10.80">
    <property type="entry name" value="Kelch-type beta propeller"/>
    <property type="match status" value="1"/>
</dbReference>
<dbReference type="Pfam" id="PF24681">
    <property type="entry name" value="Kelch_KLHDC2_KLHL20_DRC7"/>
    <property type="match status" value="1"/>
</dbReference>